<keyword evidence="2" id="KW-1185">Reference proteome</keyword>
<accession>A0A2K8SUK3</accession>
<gene>
    <name evidence="1" type="ORF">COO91_05012</name>
</gene>
<reference evidence="1 2" key="1">
    <citation type="submission" date="2017-11" db="EMBL/GenBank/DDBJ databases">
        <title>Complete genome of a free-living desiccation-tolerant cyanobacterium and its photosynthetic adaptation to extreme terrestrial habitat.</title>
        <authorList>
            <person name="Shang J."/>
        </authorList>
    </citation>
    <scope>NUCLEOTIDE SEQUENCE [LARGE SCALE GENOMIC DNA]</scope>
    <source>
        <strain evidence="1 2">CCNUN1</strain>
    </source>
</reference>
<evidence type="ECO:0000313" key="1">
    <source>
        <dbReference type="EMBL" id="AUB39030.1"/>
    </source>
</evidence>
<sequence length="40" mass="4792">MVIGEKYYIYLLPKFTHDLHLPQGKLSNFFVKNHYCNTAF</sequence>
<proteinExistence type="predicted"/>
<name>A0A2K8SUK3_9NOSO</name>
<evidence type="ECO:0000313" key="2">
    <source>
        <dbReference type="Proteomes" id="UP000232003"/>
    </source>
</evidence>
<dbReference type="EMBL" id="CP024785">
    <property type="protein sequence ID" value="AUB39030.1"/>
    <property type="molecule type" value="Genomic_DNA"/>
</dbReference>
<dbReference type="Proteomes" id="UP000232003">
    <property type="component" value="Chromosome"/>
</dbReference>
<protein>
    <submittedName>
        <fullName evidence="1">Uncharacterized protein</fullName>
    </submittedName>
</protein>
<dbReference type="AlphaFoldDB" id="A0A2K8SUK3"/>
<organism evidence="1 2">
    <name type="scientific">Nostoc flagelliforme CCNUN1</name>
    <dbReference type="NCBI Taxonomy" id="2038116"/>
    <lineage>
        <taxon>Bacteria</taxon>
        <taxon>Bacillati</taxon>
        <taxon>Cyanobacteriota</taxon>
        <taxon>Cyanophyceae</taxon>
        <taxon>Nostocales</taxon>
        <taxon>Nostocaceae</taxon>
        <taxon>Nostoc</taxon>
    </lineage>
</organism>
<dbReference type="KEGG" id="nfl:COO91_05012"/>